<accession>A0ACB7V2C6</accession>
<proteinExistence type="predicted"/>
<organism evidence="1 2">
    <name type="scientific">Dioscorea alata</name>
    <name type="common">Purple yam</name>
    <dbReference type="NCBI Taxonomy" id="55571"/>
    <lineage>
        <taxon>Eukaryota</taxon>
        <taxon>Viridiplantae</taxon>
        <taxon>Streptophyta</taxon>
        <taxon>Embryophyta</taxon>
        <taxon>Tracheophyta</taxon>
        <taxon>Spermatophyta</taxon>
        <taxon>Magnoliopsida</taxon>
        <taxon>Liliopsida</taxon>
        <taxon>Dioscoreales</taxon>
        <taxon>Dioscoreaceae</taxon>
        <taxon>Dioscorea</taxon>
    </lineage>
</organism>
<protein>
    <submittedName>
        <fullName evidence="1">Tetratricopeptide-like helical domain-containing protein</fullName>
    </submittedName>
</protein>
<comment type="caution">
    <text evidence="1">The sequence shown here is derived from an EMBL/GenBank/DDBJ whole genome shotgun (WGS) entry which is preliminary data.</text>
</comment>
<dbReference type="EMBL" id="CM037022">
    <property type="protein sequence ID" value="KAH7667370.1"/>
    <property type="molecule type" value="Genomic_DNA"/>
</dbReference>
<reference evidence="2" key="1">
    <citation type="journal article" date="2022" name="Nat. Commun.">
        <title>Chromosome evolution and the genetic basis of agronomically important traits in greater yam.</title>
        <authorList>
            <person name="Bredeson J.V."/>
            <person name="Lyons J.B."/>
            <person name="Oniyinde I.O."/>
            <person name="Okereke N.R."/>
            <person name="Kolade O."/>
            <person name="Nnabue I."/>
            <person name="Nwadili C.O."/>
            <person name="Hribova E."/>
            <person name="Parker M."/>
            <person name="Nwogha J."/>
            <person name="Shu S."/>
            <person name="Carlson J."/>
            <person name="Kariba R."/>
            <person name="Muthemba S."/>
            <person name="Knop K."/>
            <person name="Barton G.J."/>
            <person name="Sherwood A.V."/>
            <person name="Lopez-Montes A."/>
            <person name="Asiedu R."/>
            <person name="Jamnadass R."/>
            <person name="Muchugi A."/>
            <person name="Goodstein D."/>
            <person name="Egesi C.N."/>
            <person name="Featherston J."/>
            <person name="Asfaw A."/>
            <person name="Simpson G.G."/>
            <person name="Dolezel J."/>
            <person name="Hendre P.S."/>
            <person name="Van Deynze A."/>
            <person name="Kumar P.L."/>
            <person name="Obidiegwu J.E."/>
            <person name="Bhattacharjee R."/>
            <person name="Rokhsar D.S."/>
        </authorList>
    </citation>
    <scope>NUCLEOTIDE SEQUENCE [LARGE SCALE GENOMIC DNA]</scope>
    <source>
        <strain evidence="2">cv. TDa95/00328</strain>
    </source>
</reference>
<sequence>MKDANLVPDAFTFPSVLSACSGVGDLNMARALHGRVLKAGFESDLYIANSSIGMCTRFGCLVDAQKVFDGMRMRDLVSWNSLISGYSANGEWEKAVEVYGELRMSNGIPDCFTVESILPAFGWLQADIEGRVVHALVKKIGIDEDRLVRNGLIAMYCKFENVVDARHIFDMMVERDVVSWNTMINGYNELSCFEAAFELFRKMVIRSQLDLVTITIMLHVCHDVEDKKLGRSVHGYIIRNGYLCDIAAHNILIAMYSKFGCLQISRMVFDQMLFRDVTSWNLLISGYVEKECFDEVIVLFRLMKSEAEPDVVTTMTLVSMCSELVNLRQGEGLHCNVIKTGIHSNLLVQNALINMYSKCDSLENALKEFESMTMRDTISWNTMISGCVQNGDCDLCFTLLREMNISRTTIDMATLLSILPACSFLVAKRKGKEIHGTVFRLGLELHIPVGNAMIEMYSKCGNLDYAVKVFELMNMKDIVTWTSLVSAYGMYGQGENALRAFTKMEEEGIVPDHVAFVAVLFACSHAGRVEEGKLLFKKMEQDYMIIPRMEHYACMVDLFSRSGKLDEAEVFIKSMAFEPDVTIWGALLSACRTTGENQIAERVSKQISALNFDNAGYHVLVSNMYASMGKWDAVGNIRTSLKNRNLMKNPGLSWIEIKNKTYVFGTGDQSIQQSQEIYKLLEVLGELMVKEGYVPDAKFVHQNVEEDDKGYMLCTHSERLAIAFGLLNTPPGTPLQIMKNLRVCGDCHVATKYISKIVRREFLVRDANRFHLFKDGSCSCGDYW</sequence>
<evidence type="ECO:0000313" key="2">
    <source>
        <dbReference type="Proteomes" id="UP000827976"/>
    </source>
</evidence>
<dbReference type="Proteomes" id="UP000827976">
    <property type="component" value="Chromosome 12"/>
</dbReference>
<name>A0ACB7V2C6_DIOAL</name>
<gene>
    <name evidence="1" type="ORF">IHE45_12G054000</name>
</gene>
<evidence type="ECO:0000313" key="1">
    <source>
        <dbReference type="EMBL" id="KAH7667370.1"/>
    </source>
</evidence>
<keyword evidence="2" id="KW-1185">Reference proteome</keyword>